<name>A0ABY5I525_9FIRM</name>
<dbReference type="GO" id="GO:0004177">
    <property type="term" value="F:aminopeptidase activity"/>
    <property type="evidence" value="ECO:0007669"/>
    <property type="project" value="UniProtKB-KW"/>
</dbReference>
<dbReference type="Proteomes" id="UP001060112">
    <property type="component" value="Chromosome"/>
</dbReference>
<keyword evidence="9" id="KW-0482">Metalloprotease</keyword>
<evidence type="ECO:0000256" key="8">
    <source>
        <dbReference type="ARBA" id="ARBA00022801"/>
    </source>
</evidence>
<evidence type="ECO:0000256" key="4">
    <source>
        <dbReference type="ARBA" id="ARBA00008236"/>
    </source>
</evidence>
<evidence type="ECO:0000256" key="2">
    <source>
        <dbReference type="ARBA" id="ARBA00001946"/>
    </source>
</evidence>
<dbReference type="PRINTS" id="PR00919">
    <property type="entry name" value="THERMOPTASE"/>
</dbReference>
<evidence type="ECO:0000256" key="7">
    <source>
        <dbReference type="ARBA" id="ARBA00022723"/>
    </source>
</evidence>
<organism evidence="10 11">
    <name type="scientific">Allocoprobacillus halotolerans</name>
    <dbReference type="NCBI Taxonomy" id="2944914"/>
    <lineage>
        <taxon>Bacteria</taxon>
        <taxon>Bacillati</taxon>
        <taxon>Bacillota</taxon>
        <taxon>Erysipelotrichia</taxon>
        <taxon>Erysipelotrichales</taxon>
        <taxon>Erysipelotrichaceae</taxon>
        <taxon>Allocoprobacillus</taxon>
    </lineage>
</organism>
<dbReference type="PANTHER" id="PTHR34448:SF3">
    <property type="entry name" value="AMINOPEPTIDASE AMPS"/>
    <property type="match status" value="1"/>
</dbReference>
<evidence type="ECO:0000256" key="5">
    <source>
        <dbReference type="ARBA" id="ARBA00022438"/>
    </source>
</evidence>
<dbReference type="Pfam" id="PF02073">
    <property type="entry name" value="Peptidase_M29"/>
    <property type="match status" value="1"/>
</dbReference>
<dbReference type="Gene3D" id="3.40.1830.10">
    <property type="entry name" value="Thermophilic metalloprotease (M29)"/>
    <property type="match status" value="1"/>
</dbReference>
<comment type="similarity">
    <text evidence="4">Belongs to the peptidase M29 family.</text>
</comment>
<comment type="cofactor">
    <cofactor evidence="3">
        <name>Zn(2+)</name>
        <dbReference type="ChEBI" id="CHEBI:29105"/>
    </cofactor>
</comment>
<keyword evidence="7" id="KW-0479">Metal-binding</keyword>
<evidence type="ECO:0000256" key="3">
    <source>
        <dbReference type="ARBA" id="ARBA00001947"/>
    </source>
</evidence>
<dbReference type="PANTHER" id="PTHR34448">
    <property type="entry name" value="AMINOPEPTIDASE"/>
    <property type="match status" value="1"/>
</dbReference>
<keyword evidence="5 10" id="KW-0031">Aminopeptidase</keyword>
<keyword evidence="11" id="KW-1185">Reference proteome</keyword>
<evidence type="ECO:0000256" key="1">
    <source>
        <dbReference type="ARBA" id="ARBA00001941"/>
    </source>
</evidence>
<proteinExistence type="inferred from homology"/>
<dbReference type="SUPFAM" id="SSF144052">
    <property type="entry name" value="Thermophilic metalloprotease-like"/>
    <property type="match status" value="1"/>
</dbReference>
<evidence type="ECO:0000256" key="9">
    <source>
        <dbReference type="ARBA" id="ARBA00023049"/>
    </source>
</evidence>
<protein>
    <submittedName>
        <fullName evidence="10">Aminopeptidase</fullName>
    </submittedName>
</protein>
<accession>A0ABY5I525</accession>
<dbReference type="InterPro" id="IPR052170">
    <property type="entry name" value="M29_Exopeptidase"/>
</dbReference>
<evidence type="ECO:0000313" key="11">
    <source>
        <dbReference type="Proteomes" id="UP001060112"/>
    </source>
</evidence>
<sequence length="348" mass="39536">MTRLRYENCDQEHFERVPSYIKELKNEYASRHVALVSIESDNPENLKNVDPLKIQTWSKAVRQACKPFYDALDLGINRWCIVGAPSVGWANKVFPEMSNQEAVEALWKAIFKVTRCESDNPIEAWNEHRRSFESRIQILNEKKIKTLHYHNQLGTDLTIGLNPDYIFAGGGSYTTDGIYSFPNIPTEEIFTSPDFHQVNGTVYSALPLHYQGHIIDEFSMTFENGRIVDYHAKVGEDVLKSIIETDEGSHYLGEVALVPYDSPIRQLGLIFYNTLFDENASCHLAIGKGFGECIQNGLTMNKEELYQHGINDSLTHVDFMIGTKDLSIEATLEDGSTFVIFKDGNFAF</sequence>
<evidence type="ECO:0000256" key="6">
    <source>
        <dbReference type="ARBA" id="ARBA00022670"/>
    </source>
</evidence>
<reference evidence="10" key="1">
    <citation type="submission" date="2022-07" db="EMBL/GenBank/DDBJ databases">
        <title>Faecal culturing of patients with breast cancer.</title>
        <authorList>
            <person name="Teng N.M.Y."/>
            <person name="Kiu R."/>
            <person name="Evans R."/>
            <person name="Baker D.J."/>
            <person name="Zenner C."/>
            <person name="Robinson S.D."/>
            <person name="Hall L.J."/>
        </authorList>
    </citation>
    <scope>NUCLEOTIDE SEQUENCE</scope>
    <source>
        <strain evidence="10">LH1062</strain>
    </source>
</reference>
<keyword evidence="8" id="KW-0378">Hydrolase</keyword>
<evidence type="ECO:0000313" key="10">
    <source>
        <dbReference type="EMBL" id="UTY39148.1"/>
    </source>
</evidence>
<dbReference type="EMBL" id="CP101620">
    <property type="protein sequence ID" value="UTY39148.1"/>
    <property type="molecule type" value="Genomic_DNA"/>
</dbReference>
<comment type="cofactor">
    <cofactor evidence="2">
        <name>Mg(2+)</name>
        <dbReference type="ChEBI" id="CHEBI:18420"/>
    </cofactor>
</comment>
<dbReference type="InterPro" id="IPR035097">
    <property type="entry name" value="M29_N-terminal"/>
</dbReference>
<keyword evidence="6" id="KW-0645">Protease</keyword>
<comment type="cofactor">
    <cofactor evidence="1">
        <name>Co(2+)</name>
        <dbReference type="ChEBI" id="CHEBI:48828"/>
    </cofactor>
</comment>
<dbReference type="InterPro" id="IPR000787">
    <property type="entry name" value="Peptidase_M29"/>
</dbReference>
<gene>
    <name evidence="10" type="ORF">NMU03_16525</name>
</gene>